<evidence type="ECO:0000313" key="2">
    <source>
        <dbReference type="EMBL" id="KAK3736739.1"/>
    </source>
</evidence>
<name>A0AAE0Y8A0_9GAST</name>
<accession>A0AAE0Y8A0</accession>
<dbReference type="AlphaFoldDB" id="A0AAE0Y8A0"/>
<comment type="caution">
    <text evidence="2">The sequence shown here is derived from an EMBL/GenBank/DDBJ whole genome shotgun (WGS) entry which is preliminary data.</text>
</comment>
<proteinExistence type="predicted"/>
<evidence type="ECO:0000313" key="3">
    <source>
        <dbReference type="Proteomes" id="UP001283361"/>
    </source>
</evidence>
<feature type="transmembrane region" description="Helical" evidence="1">
    <location>
        <begin position="107"/>
        <end position="131"/>
    </location>
</feature>
<keyword evidence="1" id="KW-1133">Transmembrane helix</keyword>
<dbReference type="EMBL" id="JAWDGP010006692">
    <property type="protein sequence ID" value="KAK3736739.1"/>
    <property type="molecule type" value="Genomic_DNA"/>
</dbReference>
<keyword evidence="1" id="KW-0812">Transmembrane</keyword>
<gene>
    <name evidence="2" type="ORF">RRG08_059267</name>
</gene>
<reference evidence="2" key="1">
    <citation type="journal article" date="2023" name="G3 (Bethesda)">
        <title>A reference genome for the long-term kleptoplast-retaining sea slug Elysia crispata morphotype clarki.</title>
        <authorList>
            <person name="Eastman K.E."/>
            <person name="Pendleton A.L."/>
            <person name="Shaikh M.A."/>
            <person name="Suttiyut T."/>
            <person name="Ogas R."/>
            <person name="Tomko P."/>
            <person name="Gavelis G."/>
            <person name="Widhalm J.R."/>
            <person name="Wisecaver J.H."/>
        </authorList>
    </citation>
    <scope>NUCLEOTIDE SEQUENCE</scope>
    <source>
        <strain evidence="2">ECLA1</strain>
    </source>
</reference>
<dbReference type="Proteomes" id="UP001283361">
    <property type="component" value="Unassembled WGS sequence"/>
</dbReference>
<organism evidence="2 3">
    <name type="scientific">Elysia crispata</name>
    <name type="common">lettuce slug</name>
    <dbReference type="NCBI Taxonomy" id="231223"/>
    <lineage>
        <taxon>Eukaryota</taxon>
        <taxon>Metazoa</taxon>
        <taxon>Spiralia</taxon>
        <taxon>Lophotrochozoa</taxon>
        <taxon>Mollusca</taxon>
        <taxon>Gastropoda</taxon>
        <taxon>Heterobranchia</taxon>
        <taxon>Euthyneura</taxon>
        <taxon>Panpulmonata</taxon>
        <taxon>Sacoglossa</taxon>
        <taxon>Placobranchoidea</taxon>
        <taxon>Plakobranchidae</taxon>
        <taxon>Elysia</taxon>
    </lineage>
</organism>
<protein>
    <submittedName>
        <fullName evidence="2">Uncharacterized protein</fullName>
    </submittedName>
</protein>
<evidence type="ECO:0000256" key="1">
    <source>
        <dbReference type="SAM" id="Phobius"/>
    </source>
</evidence>
<sequence>MGRSMQGRYVCVCINGKAQNSSLGPMASASFDLYVIRNQTVREEEAWVREAGLDHQSPFLCESALLGLARVWVSTLPALLCWPQSDSGEVLIVTFVHSTEHRDHRCVVFFHPLLSPVCLFVFAASVSLTLLGHFSTQLHNALWSGNDNVYGQGLSPLVRPDRLTTCPWDPVLSSRLACGPLSALDTCSGPVTTPGIWDTDHHWQTIENTIIMLVREQQSKLALHNPFSRQINLPSPSRITGRTQEVDVGGVGARIRARDTRDSEAARAAVGLS</sequence>
<keyword evidence="1" id="KW-0472">Membrane</keyword>
<keyword evidence="3" id="KW-1185">Reference proteome</keyword>